<dbReference type="GO" id="GO:0031012">
    <property type="term" value="C:extracellular matrix"/>
    <property type="evidence" value="ECO:0007669"/>
    <property type="project" value="InterPro"/>
</dbReference>
<accession>A0A915PW26</accession>
<proteinExistence type="inferred from homology"/>
<feature type="active site" evidence="6">
    <location>
        <position position="89"/>
    </location>
</feature>
<evidence type="ECO:0000256" key="3">
    <source>
        <dbReference type="ARBA" id="ARBA00022723"/>
    </source>
</evidence>
<keyword evidence="2" id="KW-0645">Protease</keyword>
<protein>
    <submittedName>
        <fullName evidence="10">Peptidase metallopeptidase domain-containing protein</fullName>
    </submittedName>
</protein>
<comment type="cofactor">
    <cofactor evidence="7">
        <name>Ca(2+)</name>
        <dbReference type="ChEBI" id="CHEBI:29108"/>
    </cofactor>
    <text evidence="7">Can bind about 5 Ca(2+) ions per subunit.</text>
</comment>
<evidence type="ECO:0000256" key="1">
    <source>
        <dbReference type="ARBA" id="ARBA00010370"/>
    </source>
</evidence>
<feature type="binding site" evidence="7">
    <location>
        <position position="49"/>
    </location>
    <ligand>
        <name>Zn(2+)</name>
        <dbReference type="ChEBI" id="CHEBI:29105"/>
        <label>1</label>
    </ligand>
</feature>
<dbReference type="Pfam" id="PF00413">
    <property type="entry name" value="Peptidase_M10"/>
    <property type="match status" value="1"/>
</dbReference>
<sequence length="153" mass="17117">MKIAFAAWSAVTNVNFTEVLKDGNIKIDFFRGEHGDGHSFDGQGKILAHTLLSPYRLVHFDLDEKWAFMNVADLSRYDSIDILSVAIHEIGHVLGLNHSREKDSIMSAIYHQPLNANGGYIKPKITAFDILSAQQSFGTEKVEKRGGKMREKA</sequence>
<dbReference type="PANTHER" id="PTHR10201">
    <property type="entry name" value="MATRIX METALLOPROTEINASE"/>
    <property type="match status" value="1"/>
</dbReference>
<dbReference type="SMART" id="SM00235">
    <property type="entry name" value="ZnMc"/>
    <property type="match status" value="1"/>
</dbReference>
<feature type="binding site" evidence="7">
    <location>
        <position position="64"/>
    </location>
    <ligand>
        <name>Ca(2+)</name>
        <dbReference type="ChEBI" id="CHEBI:29108"/>
        <label>1</label>
    </ligand>
</feature>
<keyword evidence="5 7" id="KW-0862">Zinc</keyword>
<feature type="binding site" evidence="7">
    <location>
        <position position="92"/>
    </location>
    <ligand>
        <name>Zn(2+)</name>
        <dbReference type="ChEBI" id="CHEBI:29105"/>
        <label>2</label>
        <note>catalytic</note>
    </ligand>
</feature>
<feature type="binding site" evidence="7">
    <location>
        <position position="64"/>
    </location>
    <ligand>
        <name>Ca(2+)</name>
        <dbReference type="ChEBI" id="CHEBI:29108"/>
        <label>3</label>
    </ligand>
</feature>
<keyword evidence="9" id="KW-1185">Reference proteome</keyword>
<feature type="binding site" evidence="7">
    <location>
        <position position="88"/>
    </location>
    <ligand>
        <name>Zn(2+)</name>
        <dbReference type="ChEBI" id="CHEBI:29105"/>
        <label>2</label>
        <note>catalytic</note>
    </ligand>
</feature>
<feature type="binding site" evidence="7">
    <location>
        <position position="106"/>
    </location>
    <ligand>
        <name>Zn(2+)</name>
        <dbReference type="ChEBI" id="CHEBI:29105"/>
        <label>2</label>
        <note>catalytic</note>
    </ligand>
</feature>
<dbReference type="GO" id="GO:0004222">
    <property type="term" value="F:metalloendopeptidase activity"/>
    <property type="evidence" value="ECO:0007669"/>
    <property type="project" value="InterPro"/>
</dbReference>
<dbReference type="GO" id="GO:0030574">
    <property type="term" value="P:collagen catabolic process"/>
    <property type="evidence" value="ECO:0007669"/>
    <property type="project" value="TreeGrafter"/>
</dbReference>
<dbReference type="GO" id="GO:0005615">
    <property type="term" value="C:extracellular space"/>
    <property type="evidence" value="ECO:0007669"/>
    <property type="project" value="TreeGrafter"/>
</dbReference>
<evidence type="ECO:0000256" key="2">
    <source>
        <dbReference type="ARBA" id="ARBA00022670"/>
    </source>
</evidence>
<dbReference type="PRINTS" id="PR00138">
    <property type="entry name" value="MATRIXIN"/>
</dbReference>
<organism evidence="9 10">
    <name type="scientific">Setaria digitata</name>
    <dbReference type="NCBI Taxonomy" id="48799"/>
    <lineage>
        <taxon>Eukaryota</taxon>
        <taxon>Metazoa</taxon>
        <taxon>Ecdysozoa</taxon>
        <taxon>Nematoda</taxon>
        <taxon>Chromadorea</taxon>
        <taxon>Rhabditida</taxon>
        <taxon>Spirurina</taxon>
        <taxon>Spiruromorpha</taxon>
        <taxon>Filarioidea</taxon>
        <taxon>Setariidae</taxon>
        <taxon>Setaria</taxon>
    </lineage>
</organism>
<dbReference type="InterPro" id="IPR006026">
    <property type="entry name" value="Peptidase_Metallo"/>
</dbReference>
<dbReference type="AlphaFoldDB" id="A0A915PW26"/>
<dbReference type="GO" id="GO:0006508">
    <property type="term" value="P:proteolysis"/>
    <property type="evidence" value="ECO:0007669"/>
    <property type="project" value="UniProtKB-KW"/>
</dbReference>
<feature type="binding site" evidence="7">
    <location>
        <position position="34"/>
    </location>
    <ligand>
        <name>Zn(2+)</name>
        <dbReference type="ChEBI" id="CHEBI:29105"/>
        <label>1</label>
    </ligand>
</feature>
<evidence type="ECO:0000256" key="4">
    <source>
        <dbReference type="ARBA" id="ARBA00022801"/>
    </source>
</evidence>
<dbReference type="PANTHER" id="PTHR10201:SF329">
    <property type="entry name" value="MATRIX METALLOPROTEINASE-C"/>
    <property type="match status" value="1"/>
</dbReference>
<evidence type="ECO:0000313" key="9">
    <source>
        <dbReference type="Proteomes" id="UP000887581"/>
    </source>
</evidence>
<dbReference type="InterPro" id="IPR021190">
    <property type="entry name" value="Pept_M10A"/>
</dbReference>
<dbReference type="InterPro" id="IPR024079">
    <property type="entry name" value="MetalloPept_cat_dom_sf"/>
</dbReference>
<evidence type="ECO:0000256" key="7">
    <source>
        <dbReference type="PIRSR" id="PIRSR621190-2"/>
    </source>
</evidence>
<dbReference type="InterPro" id="IPR001818">
    <property type="entry name" value="Pept_M10_metallopeptidase"/>
</dbReference>
<keyword evidence="3 7" id="KW-0479">Metal-binding</keyword>
<feature type="binding site" evidence="7">
    <location>
        <position position="42"/>
    </location>
    <ligand>
        <name>Ca(2+)</name>
        <dbReference type="ChEBI" id="CHEBI:29108"/>
        <label>3</label>
    </ligand>
</feature>
<evidence type="ECO:0000256" key="6">
    <source>
        <dbReference type="PIRSR" id="PIRSR621190-1"/>
    </source>
</evidence>
<dbReference type="GO" id="GO:0008270">
    <property type="term" value="F:zinc ion binding"/>
    <property type="evidence" value="ECO:0007669"/>
    <property type="project" value="InterPro"/>
</dbReference>
<reference evidence="10" key="1">
    <citation type="submission" date="2022-11" db="UniProtKB">
        <authorList>
            <consortium name="WormBaseParasite"/>
        </authorList>
    </citation>
    <scope>IDENTIFICATION</scope>
</reference>
<comment type="cofactor">
    <cofactor evidence="7">
        <name>Zn(2+)</name>
        <dbReference type="ChEBI" id="CHEBI:29105"/>
    </cofactor>
    <text evidence="7">Binds 2 Zn(2+) ions per subunit.</text>
</comment>
<feature type="binding site" evidence="7">
    <location>
        <position position="59"/>
    </location>
    <ligand>
        <name>Zn(2+)</name>
        <dbReference type="ChEBI" id="CHEBI:29105"/>
        <label>1</label>
    </ligand>
</feature>
<dbReference type="Proteomes" id="UP000887581">
    <property type="component" value="Unplaced"/>
</dbReference>
<dbReference type="Gene3D" id="3.40.390.10">
    <property type="entry name" value="Collagenase (Catalytic Domain)"/>
    <property type="match status" value="1"/>
</dbReference>
<dbReference type="SUPFAM" id="SSF55486">
    <property type="entry name" value="Metalloproteases ('zincins'), catalytic domain"/>
    <property type="match status" value="1"/>
</dbReference>
<dbReference type="WBParaSite" id="sdigi.contig38.g2582.t1">
    <property type="protein sequence ID" value="sdigi.contig38.g2582.t1"/>
    <property type="gene ID" value="sdigi.contig38.g2582"/>
</dbReference>
<evidence type="ECO:0000256" key="5">
    <source>
        <dbReference type="ARBA" id="ARBA00022833"/>
    </source>
</evidence>
<keyword evidence="7" id="KW-0106">Calcium</keyword>
<feature type="binding site" evidence="7">
    <location>
        <position position="41"/>
    </location>
    <ligand>
        <name>Ca(2+)</name>
        <dbReference type="ChEBI" id="CHEBI:29108"/>
        <label>3</label>
    </ligand>
</feature>
<keyword evidence="4" id="KW-0378">Hydrolase</keyword>
<feature type="binding site" evidence="7">
    <location>
        <position position="61"/>
    </location>
    <ligand>
        <name>Ca(2+)</name>
        <dbReference type="ChEBI" id="CHEBI:29108"/>
        <label>3</label>
    </ligand>
</feature>
<evidence type="ECO:0000259" key="8">
    <source>
        <dbReference type="SMART" id="SM00235"/>
    </source>
</evidence>
<evidence type="ECO:0000313" key="10">
    <source>
        <dbReference type="WBParaSite" id="sdigi.contig38.g2582.t1"/>
    </source>
</evidence>
<feature type="binding site" evidence="7">
    <location>
        <position position="36"/>
    </location>
    <ligand>
        <name>Zn(2+)</name>
        <dbReference type="ChEBI" id="CHEBI:29105"/>
        <label>1</label>
    </ligand>
</feature>
<comment type="similarity">
    <text evidence="1">Belongs to the peptidase M10A family.</text>
</comment>
<dbReference type="GO" id="GO:0030198">
    <property type="term" value="P:extracellular matrix organization"/>
    <property type="evidence" value="ECO:0007669"/>
    <property type="project" value="TreeGrafter"/>
</dbReference>
<name>A0A915PW26_9BILA</name>
<feature type="domain" description="Peptidase metallopeptidase" evidence="8">
    <location>
        <begin position="2"/>
        <end position="136"/>
    </location>
</feature>
<feature type="binding site" evidence="7">
    <location>
        <position position="98"/>
    </location>
    <ligand>
        <name>Zn(2+)</name>
        <dbReference type="ChEBI" id="CHEBI:29105"/>
        <label>2</label>
        <note>catalytic</note>
    </ligand>
</feature>